<proteinExistence type="predicted"/>
<feature type="domain" description="RING-type" evidence="4">
    <location>
        <begin position="914"/>
        <end position="959"/>
    </location>
</feature>
<evidence type="ECO:0000256" key="1">
    <source>
        <dbReference type="ARBA" id="ARBA00022723"/>
    </source>
</evidence>
<protein>
    <submittedName>
        <fullName evidence="5">E3 ubiquitin-protein ligase CHFR</fullName>
    </submittedName>
</protein>
<reference evidence="5 6" key="1">
    <citation type="journal article" date="2021" name="Hortic Res">
        <title>The domestication of Cucurbita argyrosperma as revealed by the genome of its wild relative.</title>
        <authorList>
            <person name="Barrera-Redondo J."/>
            <person name="Sanchez-de la Vega G."/>
            <person name="Aguirre-Liguori J.A."/>
            <person name="Castellanos-Morales G."/>
            <person name="Gutierrez-Guerrero Y.T."/>
            <person name="Aguirre-Dugua X."/>
            <person name="Aguirre-Planter E."/>
            <person name="Tenaillon M.I."/>
            <person name="Lira-Saade R."/>
            <person name="Eguiarte L.E."/>
        </authorList>
    </citation>
    <scope>NUCLEOTIDE SEQUENCE [LARGE SCALE GENOMIC DNA]</scope>
    <source>
        <strain evidence="5">JBR-2021</strain>
    </source>
</reference>
<dbReference type="InterPro" id="IPR001841">
    <property type="entry name" value="Znf_RING"/>
</dbReference>
<evidence type="ECO:0000313" key="6">
    <source>
        <dbReference type="Proteomes" id="UP000685013"/>
    </source>
</evidence>
<feature type="non-terminal residue" evidence="5">
    <location>
        <position position="1"/>
    </location>
</feature>
<dbReference type="Pfam" id="PF00097">
    <property type="entry name" value="zf-C3HC4"/>
    <property type="match status" value="1"/>
</dbReference>
<feature type="compositionally biased region" description="Polar residues" evidence="3">
    <location>
        <begin position="51"/>
        <end position="64"/>
    </location>
</feature>
<dbReference type="SMART" id="SM00184">
    <property type="entry name" value="RING"/>
    <property type="match status" value="1"/>
</dbReference>
<dbReference type="PROSITE" id="PS50089">
    <property type="entry name" value="ZF_RING_2"/>
    <property type="match status" value="1"/>
</dbReference>
<organism evidence="5 6">
    <name type="scientific">Cucurbita argyrosperma subsp. sororia</name>
    <dbReference type="NCBI Taxonomy" id="37648"/>
    <lineage>
        <taxon>Eukaryota</taxon>
        <taxon>Viridiplantae</taxon>
        <taxon>Streptophyta</taxon>
        <taxon>Embryophyta</taxon>
        <taxon>Tracheophyta</taxon>
        <taxon>Spermatophyta</taxon>
        <taxon>Magnoliopsida</taxon>
        <taxon>eudicotyledons</taxon>
        <taxon>Gunneridae</taxon>
        <taxon>Pentapetalae</taxon>
        <taxon>rosids</taxon>
        <taxon>fabids</taxon>
        <taxon>Cucurbitales</taxon>
        <taxon>Cucurbitaceae</taxon>
        <taxon>Cucurbiteae</taxon>
        <taxon>Cucurbita</taxon>
    </lineage>
</organism>
<evidence type="ECO:0000313" key="5">
    <source>
        <dbReference type="EMBL" id="KAG6603167.1"/>
    </source>
</evidence>
<dbReference type="InterPro" id="IPR040909">
    <property type="entry name" value="CHFR_Znf-CRD"/>
</dbReference>
<dbReference type="Proteomes" id="UP000685013">
    <property type="component" value="Chromosome 3"/>
</dbReference>
<evidence type="ECO:0000256" key="3">
    <source>
        <dbReference type="SAM" id="MobiDB-lite"/>
    </source>
</evidence>
<keyword evidence="1" id="KW-0479">Metal-binding</keyword>
<dbReference type="EMBL" id="JAGKQH010000003">
    <property type="protein sequence ID" value="KAG6603167.1"/>
    <property type="molecule type" value="Genomic_DNA"/>
</dbReference>
<name>A0AAV6NUE3_9ROSI</name>
<evidence type="ECO:0000259" key="4">
    <source>
        <dbReference type="PROSITE" id="PS50089"/>
    </source>
</evidence>
<evidence type="ECO:0000256" key="2">
    <source>
        <dbReference type="PROSITE-ProRule" id="PRU00175"/>
    </source>
</evidence>
<comment type="caution">
    <text evidence="5">The sequence shown here is derived from an EMBL/GenBank/DDBJ whole genome shotgun (WGS) entry which is preliminary data.</text>
</comment>
<dbReference type="AlphaFoldDB" id="A0AAV6NUE3"/>
<dbReference type="Pfam" id="PF17979">
    <property type="entry name" value="zf-CRD"/>
    <property type="match status" value="1"/>
</dbReference>
<gene>
    <name evidence="5" type="primary">Chfr</name>
    <name evidence="5" type="ORF">SDJN03_03776</name>
</gene>
<sequence length="1241" mass="139263">MKPGVEQGDLDSSPVQSLDGSFRKFISGFLQNGTDLSPAQSLDGSFRKSHSAQSGRSPSATASSGKFVPVSRRVYKVLKDFKRKLIDFDIFNQSLEDWVVENTSSRSADEEPNFPSPFPIDEIHELDLALEGVLFQQLFRMPCSPFSDDLIEDEFLALEDFFHAIINGLWRTFWHKSRPLPFFVSCPRHLGSKFYTVEKAISRGKVGELLGLGLISRVGDELQVRWDQVVQFALFKANVLSEDGLRLSGRVVCEALFYGLHLLISRSLSKIGTVKNYDSVFVLILDSKYGGVVKLGGDLSRLDINSANPYQSAVEWMRNYAEVCVSPVDRIWNKLGNVNWGDLGTLQILLATFYSVVQWHGLPRHSITSLASDHGLRLQKRWIECRVSENENTIVPFEQFNDHPGEIVELEQMDNDVYKNQALRLKLRPGEILVVDDQRQGRKSFEVQGSLVGVNNCALYTAVSVDYPAELLTLYVGAHVSKLEPSWEDMSLWYQVQRQTKVLNIFKLQGISSRCLPEIIASGRILHSGPCKKQTVGGRCDHPWCGTPVLLTSPVGEQLSSIVARDGSLSSEEAIRCCRDCLAALRSASLASVQHGDICPENIIRVVDVQESRNGYLYIPISWGRAVLEDRDSPAVNLQFSSSHALQHGKLCPSSDAESVIYLLYYICGGSMEQQDSIESALQWRETSWAKRIIQQQLGEASALLKAFADYVDSLCGTPYTVDYDIWLKRLSRAVDGSSDRGKMVEEVAITLKLEDVAESSGTSGAEPAPVDSLLLHILAVMAEVGECSASNSSIQNWAKLISLDKKYADIEINSDEAVIFSETKSSSVDKYEWCKITRNSDVNSITLQNRSFNAILVDETLVQKDDIAFIKCGSEIVSGPVQDGHLSYKFEILSDSKIYKGLKISMDVEHAKCSICLNIWHDVVTAAPCFHNFCNGCFSEWLKRSQEKRTSVLCPQCRAVVQFVGRNHFLLNIAETILQEDSSLRRSVEEIAILDSCSLIQSNLVIGSGKKRTQKRPHSILGQEESGVLELPCPQCGTEYAGFRCNPNAVHLQCHGCGGMMPSRFDIGIPQHCLGCDRAFCGAYWQAQRLQRSGTYATCNPETLKPISSRTVSRIPQLTHENNQHEQDITERCISQMGKTLQDVISEWIVKFNNREIDRTRMPLNHVEMITAETHICNECYDKLVGFLLYWFRISTPKYLLPGDATERENCWYGYACRTQHHNEDHARKRNHVCRPTRSR</sequence>
<dbReference type="PANTHER" id="PTHR35118">
    <property type="entry name" value="KINASE FAMILY PROTEIN"/>
    <property type="match status" value="1"/>
</dbReference>
<dbReference type="PANTHER" id="PTHR35118:SF2">
    <property type="entry name" value="PROTEIN KINASE DOMAIN-CONTAINING PROTEIN"/>
    <property type="match status" value="1"/>
</dbReference>
<keyword evidence="2" id="KW-0862">Zinc</keyword>
<keyword evidence="2" id="KW-0863">Zinc-finger</keyword>
<accession>A0AAV6NUE3</accession>
<dbReference type="GO" id="GO:0008270">
    <property type="term" value="F:zinc ion binding"/>
    <property type="evidence" value="ECO:0007669"/>
    <property type="project" value="UniProtKB-KW"/>
</dbReference>
<dbReference type="InterPro" id="IPR018957">
    <property type="entry name" value="Znf_C3HC4_RING-type"/>
</dbReference>
<dbReference type="CDD" id="cd16503">
    <property type="entry name" value="RING-HC_CHFR"/>
    <property type="match status" value="1"/>
</dbReference>
<keyword evidence="6" id="KW-1185">Reference proteome</keyword>
<feature type="region of interest" description="Disordered" evidence="3">
    <location>
        <begin position="40"/>
        <end position="64"/>
    </location>
</feature>